<dbReference type="RefSeq" id="WP_110796166.1">
    <property type="nucleotide sequence ID" value="NZ_KZ826485.1"/>
</dbReference>
<keyword evidence="3" id="KW-1185">Reference proteome</keyword>
<keyword evidence="2" id="KW-0808">Transferase</keyword>
<dbReference type="OrthoDB" id="7334546at2"/>
<reference evidence="2 3" key="1">
    <citation type="submission" date="2018-05" db="EMBL/GenBank/DDBJ databases">
        <title>Oceanovita maritima gen. nov., sp. nov., a marine bacterium in the family Rhodobacteraceae isolated from surface seawater of Lundu port Xiamen, China.</title>
        <authorList>
            <person name="Hetharua B.H."/>
            <person name="Min D."/>
            <person name="Liao H."/>
            <person name="Tian Y."/>
        </authorList>
    </citation>
    <scope>NUCLEOTIDE SEQUENCE [LARGE SCALE GENOMIC DNA]</scope>
    <source>
        <strain evidence="2 3">FSX-11</strain>
    </source>
</reference>
<dbReference type="AlphaFoldDB" id="A0A2V4N0B2"/>
<organism evidence="2 3">
    <name type="scientific">Litorivita pollutaquae</name>
    <dbReference type="NCBI Taxonomy" id="2200892"/>
    <lineage>
        <taxon>Bacteria</taxon>
        <taxon>Pseudomonadati</taxon>
        <taxon>Pseudomonadota</taxon>
        <taxon>Alphaproteobacteria</taxon>
        <taxon>Rhodobacterales</taxon>
        <taxon>Paracoccaceae</taxon>
        <taxon>Litorivita</taxon>
    </lineage>
</organism>
<comment type="caution">
    <text evidence="2">The sequence shown here is derived from an EMBL/GenBank/DDBJ whole genome shotgun (WGS) entry which is preliminary data.</text>
</comment>
<accession>A0A2V4N0B2</accession>
<dbReference type="GO" id="GO:0016740">
    <property type="term" value="F:transferase activity"/>
    <property type="evidence" value="ECO:0007669"/>
    <property type="project" value="UniProtKB-KW"/>
</dbReference>
<dbReference type="InterPro" id="IPR011009">
    <property type="entry name" value="Kinase-like_dom_sf"/>
</dbReference>
<dbReference type="SUPFAM" id="SSF56112">
    <property type="entry name" value="Protein kinase-like (PK-like)"/>
    <property type="match status" value="1"/>
</dbReference>
<proteinExistence type="predicted"/>
<protein>
    <submittedName>
        <fullName evidence="2">Aminoglycoside phosphotransferase</fullName>
    </submittedName>
</protein>
<evidence type="ECO:0000313" key="3">
    <source>
        <dbReference type="Proteomes" id="UP000248012"/>
    </source>
</evidence>
<dbReference type="InterPro" id="IPR002575">
    <property type="entry name" value="Aminoglycoside_PTrfase"/>
</dbReference>
<dbReference type="Gene3D" id="3.90.1200.10">
    <property type="match status" value="1"/>
</dbReference>
<name>A0A2V4N0B2_9RHOB</name>
<dbReference type="EMBL" id="QFVT01000006">
    <property type="protein sequence ID" value="PYC47382.1"/>
    <property type="molecule type" value="Genomic_DNA"/>
</dbReference>
<evidence type="ECO:0000313" key="2">
    <source>
        <dbReference type="EMBL" id="PYC47382.1"/>
    </source>
</evidence>
<gene>
    <name evidence="2" type="ORF">DI396_10470</name>
</gene>
<feature type="domain" description="Aminoglycoside phosphotransferase" evidence="1">
    <location>
        <begin position="33"/>
        <end position="272"/>
    </location>
</feature>
<dbReference type="Pfam" id="PF01636">
    <property type="entry name" value="APH"/>
    <property type="match status" value="1"/>
</dbReference>
<dbReference type="Proteomes" id="UP000248012">
    <property type="component" value="Unassembled WGS sequence"/>
</dbReference>
<evidence type="ECO:0000259" key="1">
    <source>
        <dbReference type="Pfam" id="PF01636"/>
    </source>
</evidence>
<sequence>MPHHAAPSPCTLPPDTLAQAVIVRGFATRHAHWIPLRGGRSNRLWHVTNPVAPAARNCPSGWVVKLFAPQQNNPLFANDAHRETQLLTHLDGQGIAPRLQAYLSPPAGEAIIYEHLDGAIWQGNPAPVAALLHRLHGLPAPERLALPHAADGSVELLRQIRTILEACPEQIQNTLTPKVRTLAARRDIPASGAVRLLHGDPVAGNLIDTSNGLRLIDWQCPALGDPCEDIAHFLSPAQQLVYRGSPLTRGETEEFLIAYSDRKTTARYTRLAPWYHARMAAYCGWKMAQGAQDYGPAFTLEYVALKAALT</sequence>